<evidence type="ECO:0000313" key="3">
    <source>
        <dbReference type="EMBL" id="CAA9234983.1"/>
    </source>
</evidence>
<sequence length="169" mass="16830">MIVCSTCGFQNTATSRFCRQCGATLANTAPAAPGSQPAATPVGGSRPTTTGAAATPTGGSSPADIGPRSTPAGGSRPATTAAAPEQLPDAELQAKLIVNPGPEASGDGALPEPTTTPTEPLVLPPAEQTAPRLEAGARVGGYEVVELHDERDGRAIYRAKAPADVCAQC</sequence>
<evidence type="ECO:0000259" key="2">
    <source>
        <dbReference type="Pfam" id="PF13240"/>
    </source>
</evidence>
<feature type="non-terminal residue" evidence="3">
    <location>
        <position position="169"/>
    </location>
</feature>
<protein>
    <recommendedName>
        <fullName evidence="2">Zinc-ribbon domain-containing protein</fullName>
    </recommendedName>
</protein>
<dbReference type="EMBL" id="CADCTK010000268">
    <property type="protein sequence ID" value="CAA9234983.1"/>
    <property type="molecule type" value="Genomic_DNA"/>
</dbReference>
<accession>A0A6J4HYS6</accession>
<feature type="compositionally biased region" description="Low complexity" evidence="1">
    <location>
        <begin position="43"/>
        <end position="63"/>
    </location>
</feature>
<gene>
    <name evidence="3" type="ORF">AVDCRST_MAG26-1152</name>
</gene>
<feature type="compositionally biased region" description="Low complexity" evidence="1">
    <location>
        <begin position="109"/>
        <end position="122"/>
    </location>
</feature>
<reference evidence="3" key="1">
    <citation type="submission" date="2020-02" db="EMBL/GenBank/DDBJ databases">
        <authorList>
            <person name="Meier V. D."/>
        </authorList>
    </citation>
    <scope>NUCLEOTIDE SEQUENCE</scope>
    <source>
        <strain evidence="3">AVDCRST_MAG26</strain>
    </source>
</reference>
<name>A0A6J4HYS6_9CHLR</name>
<feature type="domain" description="Zinc-ribbon" evidence="2">
    <location>
        <begin position="4"/>
        <end position="25"/>
    </location>
</feature>
<dbReference type="Pfam" id="PF13240">
    <property type="entry name" value="Zn_Ribbon_1"/>
    <property type="match status" value="1"/>
</dbReference>
<evidence type="ECO:0000256" key="1">
    <source>
        <dbReference type="SAM" id="MobiDB-lite"/>
    </source>
</evidence>
<organism evidence="3">
    <name type="scientific">uncultured Chloroflexia bacterium</name>
    <dbReference type="NCBI Taxonomy" id="1672391"/>
    <lineage>
        <taxon>Bacteria</taxon>
        <taxon>Bacillati</taxon>
        <taxon>Chloroflexota</taxon>
        <taxon>Chloroflexia</taxon>
        <taxon>environmental samples</taxon>
    </lineage>
</organism>
<feature type="region of interest" description="Disordered" evidence="1">
    <location>
        <begin position="27"/>
        <end position="122"/>
    </location>
</feature>
<proteinExistence type="predicted"/>
<dbReference type="InterPro" id="IPR026870">
    <property type="entry name" value="Zinc_ribbon_dom"/>
</dbReference>
<dbReference type="AlphaFoldDB" id="A0A6J4HYS6"/>